<dbReference type="GO" id="GO:0005789">
    <property type="term" value="C:endoplasmic reticulum membrane"/>
    <property type="evidence" value="ECO:0007669"/>
    <property type="project" value="UniProtKB-SubCell"/>
</dbReference>
<gene>
    <name evidence="18" type="primary">LOC115479939</name>
</gene>
<dbReference type="PANTHER" id="PTHR24300:SF356">
    <property type="entry name" value="CYTOCHROME P450 2E1"/>
    <property type="match status" value="1"/>
</dbReference>
<evidence type="ECO:0000256" key="3">
    <source>
        <dbReference type="ARBA" id="ARBA00004406"/>
    </source>
</evidence>
<protein>
    <recommendedName>
        <fullName evidence="5">unspecific monooxygenase</fullName>
        <ecNumber evidence="5">1.14.14.1</ecNumber>
    </recommendedName>
</protein>
<dbReference type="InterPro" id="IPR001128">
    <property type="entry name" value="Cyt_P450"/>
</dbReference>
<evidence type="ECO:0000256" key="5">
    <source>
        <dbReference type="ARBA" id="ARBA00012109"/>
    </source>
</evidence>
<dbReference type="GO" id="GO:0016712">
    <property type="term" value="F:oxidoreductase activity, acting on paired donors, with incorporation or reduction of molecular oxygen, reduced flavin or flavoprotein as one donor, and incorporation of one atom of oxygen"/>
    <property type="evidence" value="ECO:0007669"/>
    <property type="project" value="UniProtKB-EC"/>
</dbReference>
<keyword evidence="11 14" id="KW-0408">Iron</keyword>
<keyword evidence="16" id="KW-1133">Transmembrane helix</keyword>
<dbReference type="GO" id="GO:0005506">
    <property type="term" value="F:iron ion binding"/>
    <property type="evidence" value="ECO:0007669"/>
    <property type="project" value="InterPro"/>
</dbReference>
<dbReference type="PRINTS" id="PR00385">
    <property type="entry name" value="P450"/>
</dbReference>
<proteinExistence type="inferred from homology"/>
<dbReference type="GO" id="GO:0006805">
    <property type="term" value="P:xenobiotic metabolic process"/>
    <property type="evidence" value="ECO:0007669"/>
    <property type="project" value="TreeGrafter"/>
</dbReference>
<dbReference type="GO" id="GO:0008392">
    <property type="term" value="F:arachidonate epoxygenase activity"/>
    <property type="evidence" value="ECO:0007669"/>
    <property type="project" value="TreeGrafter"/>
</dbReference>
<keyword evidence="7 14" id="KW-0479">Metal-binding</keyword>
<dbReference type="InterPro" id="IPR017972">
    <property type="entry name" value="Cyt_P450_CS"/>
</dbReference>
<evidence type="ECO:0000256" key="4">
    <source>
        <dbReference type="ARBA" id="ARBA00010617"/>
    </source>
</evidence>
<reference evidence="18" key="2">
    <citation type="submission" date="2025-08" db="UniProtKB">
        <authorList>
            <consortium name="RefSeq"/>
        </authorList>
    </citation>
    <scope>IDENTIFICATION</scope>
</reference>
<dbReference type="InParanoid" id="A0A6P7Z996"/>
<accession>A0A6P7Z996</accession>
<keyword evidence="10 15" id="KW-0560">Oxidoreductase</keyword>
<reference evidence="17" key="1">
    <citation type="submission" date="2024-06" db="UniProtKB">
        <authorList>
            <consortium name="RefSeq"/>
        </authorList>
    </citation>
    <scope>NUCLEOTIDE SEQUENCE [LARGE SCALE GENOMIC DNA]</scope>
</reference>
<dbReference type="GO" id="GO:0019373">
    <property type="term" value="P:epoxygenase P450 pathway"/>
    <property type="evidence" value="ECO:0007669"/>
    <property type="project" value="TreeGrafter"/>
</dbReference>
<keyword evidence="16" id="KW-0812">Transmembrane</keyword>
<keyword evidence="13 16" id="KW-0472">Membrane</keyword>
<dbReference type="FunCoup" id="A0A6P7Z996">
    <property type="interactions" value="331"/>
</dbReference>
<organism evidence="17 18">
    <name type="scientific">Microcaecilia unicolor</name>
    <dbReference type="NCBI Taxonomy" id="1415580"/>
    <lineage>
        <taxon>Eukaryota</taxon>
        <taxon>Metazoa</taxon>
        <taxon>Chordata</taxon>
        <taxon>Craniata</taxon>
        <taxon>Vertebrata</taxon>
        <taxon>Euteleostomi</taxon>
        <taxon>Amphibia</taxon>
        <taxon>Gymnophiona</taxon>
        <taxon>Siphonopidae</taxon>
        <taxon>Microcaecilia</taxon>
    </lineage>
</organism>
<feature type="binding site" description="axial binding residue" evidence="14">
    <location>
        <position position="440"/>
    </location>
    <ligand>
        <name>heme</name>
        <dbReference type="ChEBI" id="CHEBI:30413"/>
    </ligand>
    <ligandPart>
        <name>Fe</name>
        <dbReference type="ChEBI" id="CHEBI:18248"/>
    </ligandPart>
</feature>
<evidence type="ECO:0000256" key="16">
    <source>
        <dbReference type="SAM" id="Phobius"/>
    </source>
</evidence>
<keyword evidence="17" id="KW-1185">Reference proteome</keyword>
<sequence>MDLAGVSIFLLVGCLSLLMLGTVQKRRKQGIGKLPPGPTGLPFLGNILQLNSKDIFLSLNKLSEKYGSLFTIHMGSDPVVVLCGYEAVKEALNERGEDFAGRGSLPMLDRVTRSHGVIGSNGERWKQLRRFSLMTLRNFGMGKRSIEERIQEEAQFLVEELRKTEELPFDPTFFLSRSVSNVICSIVFGDRFDYEDKNFLILLGLLNDFFRLFSTVWVQFYNFFPNVMEYLPGLHKRVVKDGAQMMAFVAERVKKHQETLDPNSPRDFIDCFLIKMEKEKDNPQSEFSTEALVVNTFDLFSAGTETVSTTLRYGLLILLKHPEVEAKLHEEIDRVIGRNRCPSIEDRNEMPYTEAVIHEIQRFIDIIPLAVPHAVTRDIKFREYVIPKGTTIYPMLSSVLSDPKLFPNPESFDPNHFLDANGCFKRNDAFMPFSAGRRICIGEGLARMEIFLFITTILQNFDLKSVVDLKEIDLNPEMSGITRVPRRYSLRLLAR</sequence>
<dbReference type="CDD" id="cd20665">
    <property type="entry name" value="CYP2C-like"/>
    <property type="match status" value="1"/>
</dbReference>
<dbReference type="InterPro" id="IPR008067">
    <property type="entry name" value="Cyt_P450_E_grp-I_CYP2A-like"/>
</dbReference>
<comment type="cofactor">
    <cofactor evidence="1 14">
        <name>heme</name>
        <dbReference type="ChEBI" id="CHEBI:30413"/>
    </cofactor>
</comment>
<feature type="transmembrane region" description="Helical" evidence="16">
    <location>
        <begin position="6"/>
        <end position="23"/>
    </location>
</feature>
<dbReference type="PROSITE" id="PS00086">
    <property type="entry name" value="CYTOCHROME_P450"/>
    <property type="match status" value="1"/>
</dbReference>
<comment type="similarity">
    <text evidence="4 15">Belongs to the cytochrome P450 family.</text>
</comment>
<dbReference type="EC" id="1.14.14.1" evidence="5"/>
<evidence type="ECO:0000256" key="10">
    <source>
        <dbReference type="ARBA" id="ARBA00023002"/>
    </source>
</evidence>
<dbReference type="AlphaFoldDB" id="A0A6P7Z996"/>
<evidence type="ECO:0000256" key="15">
    <source>
        <dbReference type="RuleBase" id="RU000461"/>
    </source>
</evidence>
<evidence type="ECO:0000256" key="12">
    <source>
        <dbReference type="ARBA" id="ARBA00023033"/>
    </source>
</evidence>
<dbReference type="RefSeq" id="XP_030074133.1">
    <property type="nucleotide sequence ID" value="XM_030218273.1"/>
</dbReference>
<evidence type="ECO:0000256" key="11">
    <source>
        <dbReference type="ARBA" id="ARBA00023004"/>
    </source>
</evidence>
<keyword evidence="8" id="KW-0256">Endoplasmic reticulum</keyword>
<evidence type="ECO:0000313" key="17">
    <source>
        <dbReference type="Proteomes" id="UP000515156"/>
    </source>
</evidence>
<dbReference type="Pfam" id="PF00067">
    <property type="entry name" value="p450"/>
    <property type="match status" value="1"/>
</dbReference>
<dbReference type="GO" id="GO:0020037">
    <property type="term" value="F:heme binding"/>
    <property type="evidence" value="ECO:0007669"/>
    <property type="project" value="InterPro"/>
</dbReference>
<evidence type="ECO:0000313" key="18">
    <source>
        <dbReference type="RefSeq" id="XP_030074133.1"/>
    </source>
</evidence>
<evidence type="ECO:0000256" key="2">
    <source>
        <dbReference type="ARBA" id="ARBA00004174"/>
    </source>
</evidence>
<keyword evidence="12 15" id="KW-0503">Monooxygenase</keyword>
<evidence type="ECO:0000256" key="14">
    <source>
        <dbReference type="PIRSR" id="PIRSR602401-1"/>
    </source>
</evidence>
<dbReference type="InterPro" id="IPR036396">
    <property type="entry name" value="Cyt_P450_sf"/>
</dbReference>
<evidence type="ECO:0000256" key="7">
    <source>
        <dbReference type="ARBA" id="ARBA00022723"/>
    </source>
</evidence>
<evidence type="ECO:0000256" key="1">
    <source>
        <dbReference type="ARBA" id="ARBA00001971"/>
    </source>
</evidence>
<feature type="transmembrane region" description="Helical" evidence="16">
    <location>
        <begin position="199"/>
        <end position="220"/>
    </location>
</feature>
<name>A0A6P7Z996_9AMPH</name>
<dbReference type="OrthoDB" id="1103324at2759"/>
<evidence type="ECO:0000256" key="9">
    <source>
        <dbReference type="ARBA" id="ARBA00022848"/>
    </source>
</evidence>
<evidence type="ECO:0000256" key="8">
    <source>
        <dbReference type="ARBA" id="ARBA00022824"/>
    </source>
</evidence>
<dbReference type="PANTHER" id="PTHR24300">
    <property type="entry name" value="CYTOCHROME P450 508A4-RELATED"/>
    <property type="match status" value="1"/>
</dbReference>
<dbReference type="PRINTS" id="PR01684">
    <property type="entry name" value="EP450ICYP2A"/>
</dbReference>
<dbReference type="InterPro" id="IPR002401">
    <property type="entry name" value="Cyt_P450_E_grp-I"/>
</dbReference>
<dbReference type="GeneID" id="115479939"/>
<dbReference type="FunFam" id="1.10.630.10:FF:000001">
    <property type="entry name" value="Cytochrome P450, family 2"/>
    <property type="match status" value="1"/>
</dbReference>
<keyword evidence="6 14" id="KW-0349">Heme</keyword>
<evidence type="ECO:0000256" key="13">
    <source>
        <dbReference type="ARBA" id="ARBA00023136"/>
    </source>
</evidence>
<evidence type="ECO:0000256" key="6">
    <source>
        <dbReference type="ARBA" id="ARBA00022617"/>
    </source>
</evidence>
<dbReference type="SUPFAM" id="SSF48264">
    <property type="entry name" value="Cytochrome P450"/>
    <property type="match status" value="1"/>
</dbReference>
<comment type="subcellular location">
    <subcellularLocation>
        <location evidence="3">Endoplasmic reticulum membrane</location>
        <topology evidence="3">Peripheral membrane protein</topology>
    </subcellularLocation>
    <subcellularLocation>
        <location evidence="2">Microsome membrane</location>
        <topology evidence="2">Peripheral membrane protein</topology>
    </subcellularLocation>
</comment>
<dbReference type="Gene3D" id="1.10.630.10">
    <property type="entry name" value="Cytochrome P450"/>
    <property type="match status" value="1"/>
</dbReference>
<dbReference type="PRINTS" id="PR00463">
    <property type="entry name" value="EP450I"/>
</dbReference>
<dbReference type="KEGG" id="muo:115479939"/>
<dbReference type="Proteomes" id="UP000515156">
    <property type="component" value="Chromosome 11"/>
</dbReference>
<dbReference type="InterPro" id="IPR050182">
    <property type="entry name" value="Cytochrome_P450_fam2"/>
</dbReference>
<keyword evidence="9" id="KW-0492">Microsome</keyword>